<reference evidence="1 2" key="1">
    <citation type="submission" date="2016-08" db="EMBL/GenBank/DDBJ databases">
        <authorList>
            <consortium name="Lentinula edodes genome sequencing consortium"/>
            <person name="Sakamoto Y."/>
            <person name="Nakade K."/>
            <person name="Sato S."/>
            <person name="Yoshida Y."/>
            <person name="Miyazaki K."/>
            <person name="Natsume S."/>
            <person name="Konno N."/>
        </authorList>
    </citation>
    <scope>NUCLEOTIDE SEQUENCE [LARGE SCALE GENOMIC DNA]</scope>
    <source>
        <strain evidence="1 2">NBRC 111202</strain>
    </source>
</reference>
<dbReference type="AlphaFoldDB" id="A0A1Q3EBF3"/>
<dbReference type="EMBL" id="BDGU01000197">
    <property type="protein sequence ID" value="GAW04556.1"/>
    <property type="molecule type" value="Genomic_DNA"/>
</dbReference>
<organism evidence="1 2">
    <name type="scientific">Lentinula edodes</name>
    <name type="common">Shiitake mushroom</name>
    <name type="synonym">Lentinus edodes</name>
    <dbReference type="NCBI Taxonomy" id="5353"/>
    <lineage>
        <taxon>Eukaryota</taxon>
        <taxon>Fungi</taxon>
        <taxon>Dikarya</taxon>
        <taxon>Basidiomycota</taxon>
        <taxon>Agaricomycotina</taxon>
        <taxon>Agaricomycetes</taxon>
        <taxon>Agaricomycetidae</taxon>
        <taxon>Agaricales</taxon>
        <taxon>Marasmiineae</taxon>
        <taxon>Omphalotaceae</taxon>
        <taxon>Lentinula</taxon>
    </lineage>
</organism>
<comment type="caution">
    <text evidence="1">The sequence shown here is derived from an EMBL/GenBank/DDBJ whole genome shotgun (WGS) entry which is preliminary data.</text>
</comment>
<name>A0A1Q3EBF3_LENED</name>
<proteinExistence type="predicted"/>
<dbReference type="Proteomes" id="UP000188533">
    <property type="component" value="Unassembled WGS sequence"/>
</dbReference>
<evidence type="ECO:0000313" key="2">
    <source>
        <dbReference type="Proteomes" id="UP000188533"/>
    </source>
</evidence>
<evidence type="ECO:0000313" key="1">
    <source>
        <dbReference type="EMBL" id="GAW04556.1"/>
    </source>
</evidence>
<reference evidence="1 2" key="2">
    <citation type="submission" date="2017-02" db="EMBL/GenBank/DDBJ databases">
        <title>A genome survey and senescence transcriptome analysis in Lentinula edodes.</title>
        <authorList>
            <person name="Sakamoto Y."/>
            <person name="Nakade K."/>
            <person name="Sato S."/>
            <person name="Yoshida Y."/>
            <person name="Miyazaki K."/>
            <person name="Natsume S."/>
            <person name="Konno N."/>
        </authorList>
    </citation>
    <scope>NUCLEOTIDE SEQUENCE [LARGE SCALE GENOMIC DNA]</scope>
    <source>
        <strain evidence="1 2">NBRC 111202</strain>
    </source>
</reference>
<gene>
    <name evidence="1" type="ORF">LENED_006356</name>
</gene>
<accession>A0A1Q3EBF3</accession>
<keyword evidence="2" id="KW-1185">Reference proteome</keyword>
<protein>
    <recommendedName>
        <fullName evidence="3">Protein kinase domain-containing protein</fullName>
    </recommendedName>
</protein>
<evidence type="ECO:0008006" key="3">
    <source>
        <dbReference type="Google" id="ProtNLM"/>
    </source>
</evidence>
<sequence length="312" mass="35086">MATISISPIINILSAGAQLASFHCFHSTSPGSDATSGSYLTCSGHSSIHQLFFSPFNLTKKVNSAEQTLGEMVGTTGSNGMYICVTLDPKHPNNRWKCEGYDMSSTVFVEDLKEKIRRRASSVPRNYGGHNLAIFTLSPETREFESLPGDQIVVKLVDYDNESSSCEVSALRKYAEFQKAKGQTPTFVTSGVLKRMALPCNIGVIVMRKVPGQGLEDTDQWREKIRERQGMLDKVFKNIQNFNYEFIEKTKLVHVDLGLRNFPVDEHMNVYPIDFGPPSIYPVERVPSRSEFDAWFSKRFDLIWGTQQGGKY</sequence>